<keyword evidence="2" id="KW-0472">Membrane</keyword>
<dbReference type="EC" id="2.7.8.6" evidence="4"/>
<comment type="similarity">
    <text evidence="1">Belongs to the bacterial sugar transferase family.</text>
</comment>
<reference evidence="4" key="1">
    <citation type="submission" date="2020-01" db="EMBL/GenBank/DDBJ databases">
        <authorList>
            <person name="Meier V. D."/>
            <person name="Meier V D."/>
        </authorList>
    </citation>
    <scope>NUCLEOTIDE SEQUENCE</scope>
    <source>
        <strain evidence="4">HLG_WM_MAG_05</strain>
    </source>
</reference>
<feature type="transmembrane region" description="Helical" evidence="2">
    <location>
        <begin position="36"/>
        <end position="60"/>
    </location>
</feature>
<dbReference type="PANTHER" id="PTHR30576">
    <property type="entry name" value="COLANIC BIOSYNTHESIS UDP-GLUCOSE LIPID CARRIER TRANSFERASE"/>
    <property type="match status" value="1"/>
</dbReference>
<accession>A0A6S6T420</accession>
<evidence type="ECO:0000256" key="2">
    <source>
        <dbReference type="SAM" id="Phobius"/>
    </source>
</evidence>
<sequence>MDTSMSFNTRNRVDTIYNISRVTYVSKYKKYLFNRVFDVLFSLGAILLFMPIMLIVALLIKINSPQGTILFKQKRLGLDGKLFYVYKFRTMVVDAEKKLEQLLSEDSLLKQEYLTFRKLKKDPRIIPNIGNFLRKSSLDELPQFFNVLLGDMSIVGPRPYIENEFQVYPTKLELKIVTAVKPGVTGYWQVIPERHETTFLHRVRTDIEYIEKKSFKLDLEIIAKTVGVMALRKGA</sequence>
<dbReference type="EMBL" id="CACVAU010000042">
    <property type="protein sequence ID" value="CAA6813503.1"/>
    <property type="molecule type" value="Genomic_DNA"/>
</dbReference>
<dbReference type="PANTHER" id="PTHR30576:SF0">
    <property type="entry name" value="UNDECAPRENYL-PHOSPHATE N-ACETYLGALACTOSAMINYL 1-PHOSPHATE TRANSFERASE-RELATED"/>
    <property type="match status" value="1"/>
</dbReference>
<gene>
    <name evidence="4" type="ORF">HELGO_WM4206</name>
</gene>
<proteinExistence type="inferred from homology"/>
<keyword evidence="4" id="KW-0808">Transferase</keyword>
<organism evidence="4">
    <name type="scientific">uncultured Sulfurovum sp</name>
    <dbReference type="NCBI Taxonomy" id="269237"/>
    <lineage>
        <taxon>Bacteria</taxon>
        <taxon>Pseudomonadati</taxon>
        <taxon>Campylobacterota</taxon>
        <taxon>Epsilonproteobacteria</taxon>
        <taxon>Campylobacterales</taxon>
        <taxon>Sulfurovaceae</taxon>
        <taxon>Sulfurovum</taxon>
        <taxon>environmental samples</taxon>
    </lineage>
</organism>
<evidence type="ECO:0000256" key="1">
    <source>
        <dbReference type="ARBA" id="ARBA00006464"/>
    </source>
</evidence>
<feature type="domain" description="Bacterial sugar transferase" evidence="3">
    <location>
        <begin position="35"/>
        <end position="229"/>
    </location>
</feature>
<name>A0A6S6T420_9BACT</name>
<keyword evidence="2" id="KW-0812">Transmembrane</keyword>
<keyword evidence="2" id="KW-1133">Transmembrane helix</keyword>
<dbReference type="GO" id="GO:0047360">
    <property type="term" value="F:undecaprenyl-phosphate galactose phosphotransferase activity"/>
    <property type="evidence" value="ECO:0007669"/>
    <property type="project" value="UniProtKB-EC"/>
</dbReference>
<evidence type="ECO:0000259" key="3">
    <source>
        <dbReference type="Pfam" id="PF02397"/>
    </source>
</evidence>
<dbReference type="InterPro" id="IPR003362">
    <property type="entry name" value="Bact_transf"/>
</dbReference>
<dbReference type="AlphaFoldDB" id="A0A6S6T420"/>
<protein>
    <submittedName>
        <fullName evidence="4">Undecaprenyl-phosphate galactosephosphotransferase (EC)</fullName>
        <ecNumber evidence="4">2.7.8.6</ecNumber>
    </submittedName>
</protein>
<evidence type="ECO:0000313" key="4">
    <source>
        <dbReference type="EMBL" id="CAA6813503.1"/>
    </source>
</evidence>
<dbReference type="Pfam" id="PF02397">
    <property type="entry name" value="Bac_transf"/>
    <property type="match status" value="1"/>
</dbReference>